<dbReference type="Gene3D" id="3.40.630.30">
    <property type="match status" value="1"/>
</dbReference>
<evidence type="ECO:0000259" key="1">
    <source>
        <dbReference type="PROSITE" id="PS51186"/>
    </source>
</evidence>
<proteinExistence type="predicted"/>
<dbReference type="GO" id="GO:0016747">
    <property type="term" value="F:acyltransferase activity, transferring groups other than amino-acyl groups"/>
    <property type="evidence" value="ECO:0007669"/>
    <property type="project" value="InterPro"/>
</dbReference>
<name>A0A9D0ZQU0_9FIRM</name>
<dbReference type="EMBL" id="DVFV01000067">
    <property type="protein sequence ID" value="HIQ90684.1"/>
    <property type="molecule type" value="Genomic_DNA"/>
</dbReference>
<dbReference type="AlphaFoldDB" id="A0A9D0ZQU0"/>
<dbReference type="SUPFAM" id="SSF55729">
    <property type="entry name" value="Acyl-CoA N-acyltransferases (Nat)"/>
    <property type="match status" value="1"/>
</dbReference>
<evidence type="ECO:0000313" key="3">
    <source>
        <dbReference type="Proteomes" id="UP000886786"/>
    </source>
</evidence>
<dbReference type="PANTHER" id="PTHR43415">
    <property type="entry name" value="SPERMIDINE N(1)-ACETYLTRANSFERASE"/>
    <property type="match status" value="1"/>
</dbReference>
<comment type="caution">
    <text evidence="2">The sequence shown here is derived from an EMBL/GenBank/DDBJ whole genome shotgun (WGS) entry which is preliminary data.</text>
</comment>
<dbReference type="PANTHER" id="PTHR43415:SF3">
    <property type="entry name" value="GNAT-FAMILY ACETYLTRANSFERASE"/>
    <property type="match status" value="1"/>
</dbReference>
<reference evidence="2" key="1">
    <citation type="submission" date="2020-10" db="EMBL/GenBank/DDBJ databases">
        <authorList>
            <person name="Gilroy R."/>
        </authorList>
    </citation>
    <scope>NUCLEOTIDE SEQUENCE</scope>
    <source>
        <strain evidence="2">CHK147-3167</strain>
    </source>
</reference>
<dbReference type="PROSITE" id="PS51186">
    <property type="entry name" value="GNAT"/>
    <property type="match status" value="1"/>
</dbReference>
<evidence type="ECO:0000313" key="2">
    <source>
        <dbReference type="EMBL" id="HIQ90684.1"/>
    </source>
</evidence>
<gene>
    <name evidence="2" type="ORF">IAB27_03545</name>
</gene>
<organism evidence="2 3">
    <name type="scientific">Candidatus Coprosoma intestinipullorum</name>
    <dbReference type="NCBI Taxonomy" id="2840752"/>
    <lineage>
        <taxon>Bacteria</taxon>
        <taxon>Bacillati</taxon>
        <taxon>Bacillota</taxon>
        <taxon>Bacillota incertae sedis</taxon>
        <taxon>Candidatus Coprosoma</taxon>
    </lineage>
</organism>
<feature type="domain" description="N-acetyltransferase" evidence="1">
    <location>
        <begin position="12"/>
        <end position="174"/>
    </location>
</feature>
<protein>
    <submittedName>
        <fullName evidence="2">GNAT family N-acetyltransferase</fullName>
    </submittedName>
</protein>
<dbReference type="InterPro" id="IPR016181">
    <property type="entry name" value="Acyl_CoA_acyltransferase"/>
</dbReference>
<accession>A0A9D0ZQU0</accession>
<dbReference type="InterPro" id="IPR000182">
    <property type="entry name" value="GNAT_dom"/>
</dbReference>
<dbReference type="CDD" id="cd04301">
    <property type="entry name" value="NAT_SF"/>
    <property type="match status" value="1"/>
</dbReference>
<sequence>MKYFKKILGDRIYLSPKSVFDEDIEKYTKWINDSEVTDYIGSTSKITTYTSEKEYLENLAQNKEDVNLDIISLNGDKLIGTVSLDSFNWIDRSAVLGIFIGEDEYRSHGYGTEAINLILEYGFKYLNLHSIRLDLLSVNERAHKCYLKCGFKDTGRSRENVFLNGKYYDLMHMDILENEFTGDYIKNKNIK</sequence>
<reference evidence="2" key="2">
    <citation type="journal article" date="2021" name="PeerJ">
        <title>Extensive microbial diversity within the chicken gut microbiome revealed by metagenomics and culture.</title>
        <authorList>
            <person name="Gilroy R."/>
            <person name="Ravi A."/>
            <person name="Getino M."/>
            <person name="Pursley I."/>
            <person name="Horton D.L."/>
            <person name="Alikhan N.F."/>
            <person name="Baker D."/>
            <person name="Gharbi K."/>
            <person name="Hall N."/>
            <person name="Watson M."/>
            <person name="Adriaenssens E.M."/>
            <person name="Foster-Nyarko E."/>
            <person name="Jarju S."/>
            <person name="Secka A."/>
            <person name="Antonio M."/>
            <person name="Oren A."/>
            <person name="Chaudhuri R.R."/>
            <person name="La Ragione R."/>
            <person name="Hildebrand F."/>
            <person name="Pallen M.J."/>
        </authorList>
    </citation>
    <scope>NUCLEOTIDE SEQUENCE</scope>
    <source>
        <strain evidence="2">CHK147-3167</strain>
    </source>
</reference>
<dbReference type="Proteomes" id="UP000886786">
    <property type="component" value="Unassembled WGS sequence"/>
</dbReference>
<dbReference type="Pfam" id="PF13302">
    <property type="entry name" value="Acetyltransf_3"/>
    <property type="match status" value="1"/>
</dbReference>